<name>A0A0E9R2S7_ANGAN</name>
<accession>A0A0E9R2S7</accession>
<organism evidence="2">
    <name type="scientific">Anguilla anguilla</name>
    <name type="common">European freshwater eel</name>
    <name type="synonym">Muraena anguilla</name>
    <dbReference type="NCBI Taxonomy" id="7936"/>
    <lineage>
        <taxon>Eukaryota</taxon>
        <taxon>Metazoa</taxon>
        <taxon>Chordata</taxon>
        <taxon>Craniata</taxon>
        <taxon>Vertebrata</taxon>
        <taxon>Euteleostomi</taxon>
        <taxon>Actinopterygii</taxon>
        <taxon>Neopterygii</taxon>
        <taxon>Teleostei</taxon>
        <taxon>Anguilliformes</taxon>
        <taxon>Anguillidae</taxon>
        <taxon>Anguilla</taxon>
    </lineage>
</organism>
<feature type="region of interest" description="Disordered" evidence="1">
    <location>
        <begin position="1"/>
        <end position="20"/>
    </location>
</feature>
<evidence type="ECO:0000313" key="2">
    <source>
        <dbReference type="EMBL" id="JAH22755.1"/>
    </source>
</evidence>
<reference evidence="2" key="1">
    <citation type="submission" date="2014-11" db="EMBL/GenBank/DDBJ databases">
        <authorList>
            <person name="Amaro Gonzalez C."/>
        </authorList>
    </citation>
    <scope>NUCLEOTIDE SEQUENCE</scope>
</reference>
<dbReference type="AlphaFoldDB" id="A0A0E9R2S7"/>
<proteinExistence type="predicted"/>
<evidence type="ECO:0000256" key="1">
    <source>
        <dbReference type="SAM" id="MobiDB-lite"/>
    </source>
</evidence>
<sequence>MRVERKKSPLETKRKRASKWNQSCRVVGGGGGFGLKIPITKGSFE</sequence>
<protein>
    <submittedName>
        <fullName evidence="2">Uncharacterized protein</fullName>
    </submittedName>
</protein>
<dbReference type="EMBL" id="GBXM01085822">
    <property type="protein sequence ID" value="JAH22755.1"/>
    <property type="molecule type" value="Transcribed_RNA"/>
</dbReference>
<feature type="compositionally biased region" description="Basic and acidic residues" evidence="1">
    <location>
        <begin position="1"/>
        <end position="12"/>
    </location>
</feature>
<reference evidence="2" key="2">
    <citation type="journal article" date="2015" name="Fish Shellfish Immunol.">
        <title>Early steps in the European eel (Anguilla anguilla)-Vibrio vulnificus interaction in the gills: Role of the RtxA13 toxin.</title>
        <authorList>
            <person name="Callol A."/>
            <person name="Pajuelo D."/>
            <person name="Ebbesson L."/>
            <person name="Teles M."/>
            <person name="MacKenzie S."/>
            <person name="Amaro C."/>
        </authorList>
    </citation>
    <scope>NUCLEOTIDE SEQUENCE</scope>
</reference>